<dbReference type="AlphaFoldDB" id="A0AA51RS26"/>
<evidence type="ECO:0000313" key="2">
    <source>
        <dbReference type="Proteomes" id="UP001239782"/>
    </source>
</evidence>
<dbReference type="NCBIfam" id="TIGR02466">
    <property type="entry name" value="TIGR02466 family protein"/>
    <property type="match status" value="1"/>
</dbReference>
<accession>A0AA51RS26</accession>
<dbReference type="Pfam" id="PF13759">
    <property type="entry name" value="2OG-FeII_Oxy_5"/>
    <property type="match status" value="1"/>
</dbReference>
<dbReference type="RefSeq" id="WP_309201696.1">
    <property type="nucleotide sequence ID" value="NZ_CP133548.1"/>
</dbReference>
<proteinExistence type="predicted"/>
<dbReference type="Gene3D" id="2.60.120.620">
    <property type="entry name" value="q2cbj1_9rhob like domain"/>
    <property type="match status" value="1"/>
</dbReference>
<name>A0AA51RS26_9GAMM</name>
<organism evidence="1 2">
    <name type="scientific">Pleionea litopenaei</name>
    <dbReference type="NCBI Taxonomy" id="3070815"/>
    <lineage>
        <taxon>Bacteria</taxon>
        <taxon>Pseudomonadati</taxon>
        <taxon>Pseudomonadota</taxon>
        <taxon>Gammaproteobacteria</taxon>
        <taxon>Oceanospirillales</taxon>
        <taxon>Pleioneaceae</taxon>
        <taxon>Pleionea</taxon>
    </lineage>
</organism>
<keyword evidence="2" id="KW-1185">Reference proteome</keyword>
<sequence length="225" mass="25924">MSTQLNPIFSVPFYQTKFDDVDALNAKLKQRFIEKEREGDANRNVGALVNQPDGLYESKFNLFDWQYTEIKELEKKCWTALYGLIGEINGYDRDTLLRLHIKAESWFHIMRKHSYFSTHCHPMASWSGVYCVDPGDQVSPDSRSGRLEFINPFPAASTYIDMANARLTGIYETNHVGIQLQAGQLVIFPSWLQHQVLPYLGEKERITVAFNARFMLQGPLPTINR</sequence>
<dbReference type="KEGG" id="plei:Q9312_15125"/>
<gene>
    <name evidence="1" type="ORF">Q9312_15125</name>
</gene>
<dbReference type="EMBL" id="CP133548">
    <property type="protein sequence ID" value="WMS86551.1"/>
    <property type="molecule type" value="Genomic_DNA"/>
</dbReference>
<protein>
    <submittedName>
        <fullName evidence="1">TIGR02466 family protein</fullName>
    </submittedName>
</protein>
<reference evidence="1 2" key="1">
    <citation type="submission" date="2023-08" db="EMBL/GenBank/DDBJ databases">
        <title>Pleionea litopenaei sp. nov., isolated from stomach of juvenile Litopenaeus vannamei.</title>
        <authorList>
            <person name="Rho A.M."/>
            <person name="Hwang C.Y."/>
        </authorList>
    </citation>
    <scope>NUCLEOTIDE SEQUENCE [LARGE SCALE GENOMIC DNA]</scope>
    <source>
        <strain evidence="1 2">HL-JVS1</strain>
    </source>
</reference>
<dbReference type="Proteomes" id="UP001239782">
    <property type="component" value="Chromosome"/>
</dbReference>
<dbReference type="InterPro" id="IPR012668">
    <property type="entry name" value="CHP02466"/>
</dbReference>
<evidence type="ECO:0000313" key="1">
    <source>
        <dbReference type="EMBL" id="WMS86551.1"/>
    </source>
</evidence>